<name>A0ABY6HKG1_9ARCH</name>
<organism evidence="4 5">
    <name type="scientific">Candidatus Lokiarchaeum ossiferum</name>
    <dbReference type="NCBI Taxonomy" id="2951803"/>
    <lineage>
        <taxon>Archaea</taxon>
        <taxon>Promethearchaeati</taxon>
        <taxon>Promethearchaeota</taxon>
        <taxon>Promethearchaeia</taxon>
        <taxon>Promethearchaeales</taxon>
        <taxon>Promethearchaeaceae</taxon>
        <taxon>Candidatus Lokiarchaeum</taxon>
    </lineage>
</organism>
<sequence length="395" mass="42722">MTRNPTNFLGTEVKNLYDNNLNWVIRHLEEGSKPHSTVDGKKVLMLNTNNYLGLATHPKVVQAARDALDKYGLGAGAVPTIAGTFDLTKKFQEHFAKFKGVEASLLCQTGFAVNQGVIPQLVGKEDYVISDALNHGSIIDGVRLTKAKRGVYKHNDASDLESVLKEADAAGARRILVITDGVFSMDGDMAPLDEITKVCEPYGAMIYVDDCHGEGMLGKGRGIVAHFGLQGKVHVEGGSLSKGFGCFGGTVAGSKDLCEFVTNKSRSYLLSTAHPPSVVAAADAAISVVENEPEIVERLWENTTYFREKVQALGFNTGNSCTPIIPLIVGDPGKSQQLADILFREENIYGTPIVFPMVARELSRIRVQMNAALTREDLDQALASIEKVGKKLSII</sequence>
<comment type="cofactor">
    <cofactor evidence="1">
        <name>pyridoxal 5'-phosphate</name>
        <dbReference type="ChEBI" id="CHEBI:597326"/>
    </cofactor>
</comment>
<dbReference type="InterPro" id="IPR050087">
    <property type="entry name" value="AON_synthase_class-II"/>
</dbReference>
<dbReference type="EMBL" id="CP104013">
    <property type="protein sequence ID" value="UYP43880.1"/>
    <property type="molecule type" value="Genomic_DNA"/>
</dbReference>
<dbReference type="PANTHER" id="PTHR13693">
    <property type="entry name" value="CLASS II AMINOTRANSFERASE/8-AMINO-7-OXONONANOATE SYNTHASE"/>
    <property type="match status" value="1"/>
</dbReference>
<dbReference type="InterPro" id="IPR015422">
    <property type="entry name" value="PyrdxlP-dep_Trfase_small"/>
</dbReference>
<feature type="domain" description="Aminotransferase class I/classII large" evidence="3">
    <location>
        <begin position="42"/>
        <end position="385"/>
    </location>
</feature>
<dbReference type="Gene3D" id="3.90.1150.10">
    <property type="entry name" value="Aspartate Aminotransferase, domain 1"/>
    <property type="match status" value="1"/>
</dbReference>
<dbReference type="SUPFAM" id="SSF53383">
    <property type="entry name" value="PLP-dependent transferases"/>
    <property type="match status" value="1"/>
</dbReference>
<evidence type="ECO:0000313" key="4">
    <source>
        <dbReference type="EMBL" id="UYP43880.1"/>
    </source>
</evidence>
<dbReference type="Pfam" id="PF00155">
    <property type="entry name" value="Aminotran_1_2"/>
    <property type="match status" value="1"/>
</dbReference>
<keyword evidence="4" id="KW-0012">Acyltransferase</keyword>
<evidence type="ECO:0000256" key="2">
    <source>
        <dbReference type="ARBA" id="ARBA00022679"/>
    </source>
</evidence>
<evidence type="ECO:0000256" key="1">
    <source>
        <dbReference type="ARBA" id="ARBA00001933"/>
    </source>
</evidence>
<keyword evidence="5" id="KW-1185">Reference proteome</keyword>
<reference evidence="4" key="1">
    <citation type="submission" date="2022-09" db="EMBL/GenBank/DDBJ databases">
        <title>Actin cytoskeleton and complex cell architecture in an #Asgard archaeon.</title>
        <authorList>
            <person name="Ponce Toledo R.I."/>
            <person name="Schleper C."/>
            <person name="Rodrigues Oliveira T."/>
            <person name="Wollweber F."/>
            <person name="Xu J."/>
            <person name="Rittmann S."/>
            <person name="Klingl A."/>
            <person name="Pilhofer M."/>
        </authorList>
    </citation>
    <scope>NUCLEOTIDE SEQUENCE</scope>
    <source>
        <strain evidence="4">B-35</strain>
    </source>
</reference>
<gene>
    <name evidence="4" type="ORF">NEF87_000165</name>
</gene>
<dbReference type="GO" id="GO:0016874">
    <property type="term" value="F:ligase activity"/>
    <property type="evidence" value="ECO:0007669"/>
    <property type="project" value="UniProtKB-KW"/>
</dbReference>
<dbReference type="GO" id="GO:0008890">
    <property type="term" value="F:glycine C-acetyltransferase activity"/>
    <property type="evidence" value="ECO:0007669"/>
    <property type="project" value="UniProtKB-EC"/>
</dbReference>
<dbReference type="Gene3D" id="3.40.640.10">
    <property type="entry name" value="Type I PLP-dependent aspartate aminotransferase-like (Major domain)"/>
    <property type="match status" value="1"/>
</dbReference>
<protein>
    <submittedName>
        <fullName evidence="4">2-amino-3-ketobutyrate coenzyme A ligase</fullName>
        <ecNumber evidence="4">2.3.1.29</ecNumber>
    </submittedName>
</protein>
<accession>A0ABY6HKG1</accession>
<proteinExistence type="predicted"/>
<dbReference type="CDD" id="cd06454">
    <property type="entry name" value="KBL_like"/>
    <property type="match status" value="1"/>
</dbReference>
<dbReference type="InterPro" id="IPR015424">
    <property type="entry name" value="PyrdxlP-dep_Trfase"/>
</dbReference>
<dbReference type="EC" id="2.3.1.29" evidence="4"/>
<dbReference type="Proteomes" id="UP001208689">
    <property type="component" value="Chromosome"/>
</dbReference>
<keyword evidence="2 4" id="KW-0808">Transferase</keyword>
<keyword evidence="4" id="KW-0436">Ligase</keyword>
<dbReference type="InterPro" id="IPR015421">
    <property type="entry name" value="PyrdxlP-dep_Trfase_major"/>
</dbReference>
<evidence type="ECO:0000313" key="5">
    <source>
        <dbReference type="Proteomes" id="UP001208689"/>
    </source>
</evidence>
<dbReference type="InterPro" id="IPR004839">
    <property type="entry name" value="Aminotransferase_I/II_large"/>
</dbReference>
<evidence type="ECO:0000259" key="3">
    <source>
        <dbReference type="Pfam" id="PF00155"/>
    </source>
</evidence>